<gene>
    <name evidence="18" type="ORF">NC998_02855</name>
</gene>
<keyword evidence="6" id="KW-0573">Peptidoglycan synthesis</keyword>
<evidence type="ECO:0000256" key="6">
    <source>
        <dbReference type="ARBA" id="ARBA00022984"/>
    </source>
</evidence>
<evidence type="ECO:0000256" key="10">
    <source>
        <dbReference type="ARBA" id="ARBA00033270"/>
    </source>
</evidence>
<sequence length="390" mass="42502">MNLRYLIPFFDTSAQSWSLEARLLRWLTFLWLMVGLAALFSASYPVADADFGDGLYYFKRQILWILVGLVGFNLLVHSPLRYALGMAHWFVVLILGLIFATLVPGLGTTVNGATRWLALGPVPIQPSELMKPFLVLQSARLFGQWNRFSPTYRWSWLAIFAAILAGILLQPNLSTTALCGITLWLIAMAAGIPYAYLGGTALGGLLLATLSISIKEYQRRRVISFLNPWADPAQDGYQLIQSLLAVGSGGVWGTGFGLSQQKLFYLPIQYTDFIFAVFAEEFGFMGSLLLLLLLAIYGTLGLFVALKARKIVHQLVAIGAVILMVGQSLLNIGVATGALPTTGLPFPLFSYGGSSMIASLLAAGLLIRVARESSEAEVVSLPEQRLSARS</sequence>
<evidence type="ECO:0000256" key="15">
    <source>
        <dbReference type="ARBA" id="ARBA00049902"/>
    </source>
</evidence>
<feature type="transmembrane region" description="Helical" evidence="17">
    <location>
        <begin position="62"/>
        <end position="80"/>
    </location>
</feature>
<comment type="caution">
    <text evidence="18">The sequence shown here is derived from an EMBL/GenBank/DDBJ whole genome shotgun (WGS) entry which is preliminary data.</text>
</comment>
<evidence type="ECO:0000256" key="5">
    <source>
        <dbReference type="ARBA" id="ARBA00022960"/>
    </source>
</evidence>
<evidence type="ECO:0000256" key="14">
    <source>
        <dbReference type="ARBA" id="ARBA00044770"/>
    </source>
</evidence>
<dbReference type="PROSITE" id="PS00428">
    <property type="entry name" value="FTSW_RODA_SPOVE"/>
    <property type="match status" value="1"/>
</dbReference>
<keyword evidence="4 17" id="KW-0812">Transmembrane</keyword>
<evidence type="ECO:0000256" key="7">
    <source>
        <dbReference type="ARBA" id="ARBA00022989"/>
    </source>
</evidence>
<dbReference type="EMBL" id="JAMPKM010000001">
    <property type="protein sequence ID" value="MEP0816030.1"/>
    <property type="molecule type" value="Genomic_DNA"/>
</dbReference>
<evidence type="ECO:0000256" key="16">
    <source>
        <dbReference type="ARBA" id="ARBA00049966"/>
    </source>
</evidence>
<evidence type="ECO:0000313" key="19">
    <source>
        <dbReference type="Proteomes" id="UP001464891"/>
    </source>
</evidence>
<evidence type="ECO:0000256" key="3">
    <source>
        <dbReference type="ARBA" id="ARBA00022679"/>
    </source>
</evidence>
<keyword evidence="8 17" id="KW-0472">Membrane</keyword>
<evidence type="ECO:0000313" key="18">
    <source>
        <dbReference type="EMBL" id="MEP0816030.1"/>
    </source>
</evidence>
<evidence type="ECO:0000256" key="13">
    <source>
        <dbReference type="ARBA" id="ARBA00041418"/>
    </source>
</evidence>
<evidence type="ECO:0000256" key="12">
    <source>
        <dbReference type="ARBA" id="ARBA00041185"/>
    </source>
</evidence>
<dbReference type="InterPro" id="IPR001182">
    <property type="entry name" value="FtsW/RodA"/>
</dbReference>
<protein>
    <recommendedName>
        <fullName evidence="12">Probable peptidoglycan glycosyltransferase FtsW</fullName>
        <ecNumber evidence="14">2.4.99.28</ecNumber>
    </recommendedName>
    <alternativeName>
        <fullName evidence="13">Cell division protein FtsW</fullName>
    </alternativeName>
    <alternativeName>
        <fullName evidence="10">Cell wall polymerase</fullName>
    </alternativeName>
    <alternativeName>
        <fullName evidence="9">Peptidoglycan polymerase</fullName>
    </alternativeName>
</protein>
<keyword evidence="19" id="KW-1185">Reference proteome</keyword>
<organism evidence="18 19">
    <name type="scientific">Trichocoleus desertorum GB2-A4</name>
    <dbReference type="NCBI Taxonomy" id="2933944"/>
    <lineage>
        <taxon>Bacteria</taxon>
        <taxon>Bacillati</taxon>
        <taxon>Cyanobacteriota</taxon>
        <taxon>Cyanophyceae</taxon>
        <taxon>Leptolyngbyales</taxon>
        <taxon>Trichocoleusaceae</taxon>
        <taxon>Trichocoleus</taxon>
    </lineage>
</organism>
<evidence type="ECO:0000256" key="2">
    <source>
        <dbReference type="ARBA" id="ARBA00022676"/>
    </source>
</evidence>
<comment type="catalytic activity">
    <reaction evidence="15">
        <text>[GlcNAc-(1-&gt;4)-Mur2Ac(oyl-L-Ala-gamma-D-Glu-L-Lys-D-Ala-D-Ala)](n)-di-trans,octa-cis-undecaprenyl diphosphate + beta-D-GlcNAc-(1-&gt;4)-Mur2Ac(oyl-L-Ala-gamma-D-Glu-L-Lys-D-Ala-D-Ala)-di-trans,octa-cis-undecaprenyl diphosphate = [GlcNAc-(1-&gt;4)-Mur2Ac(oyl-L-Ala-gamma-D-Glu-L-Lys-D-Ala-D-Ala)](n+1)-di-trans,octa-cis-undecaprenyl diphosphate + di-trans,octa-cis-undecaprenyl diphosphate + H(+)</text>
        <dbReference type="Rhea" id="RHEA:23708"/>
        <dbReference type="Rhea" id="RHEA-COMP:9602"/>
        <dbReference type="Rhea" id="RHEA-COMP:9603"/>
        <dbReference type="ChEBI" id="CHEBI:15378"/>
        <dbReference type="ChEBI" id="CHEBI:58405"/>
        <dbReference type="ChEBI" id="CHEBI:60033"/>
        <dbReference type="ChEBI" id="CHEBI:78435"/>
        <dbReference type="EC" id="2.4.99.28"/>
    </reaction>
</comment>
<comment type="function">
    <text evidence="16">Peptidoglycan polymerase that is essential for cell division.</text>
</comment>
<keyword evidence="2" id="KW-0328">Glycosyltransferase</keyword>
<dbReference type="PANTHER" id="PTHR30474">
    <property type="entry name" value="CELL CYCLE PROTEIN"/>
    <property type="match status" value="1"/>
</dbReference>
<feature type="transmembrane region" description="Helical" evidence="17">
    <location>
        <begin position="23"/>
        <end position="42"/>
    </location>
</feature>
<keyword evidence="7 17" id="KW-1133">Transmembrane helix</keyword>
<dbReference type="Proteomes" id="UP001464891">
    <property type="component" value="Unassembled WGS sequence"/>
</dbReference>
<feature type="transmembrane region" description="Helical" evidence="17">
    <location>
        <begin position="176"/>
        <end position="197"/>
    </location>
</feature>
<evidence type="ECO:0000256" key="9">
    <source>
        <dbReference type="ARBA" id="ARBA00032370"/>
    </source>
</evidence>
<accession>A0ABV0J2P8</accession>
<evidence type="ECO:0000256" key="17">
    <source>
        <dbReference type="SAM" id="Phobius"/>
    </source>
</evidence>
<comment type="similarity">
    <text evidence="11">Belongs to the SEDS family. FtsW subfamily.</text>
</comment>
<feature type="transmembrane region" description="Helical" evidence="17">
    <location>
        <begin position="151"/>
        <end position="169"/>
    </location>
</feature>
<feature type="transmembrane region" description="Helical" evidence="17">
    <location>
        <begin position="87"/>
        <end position="107"/>
    </location>
</feature>
<feature type="transmembrane region" description="Helical" evidence="17">
    <location>
        <begin position="348"/>
        <end position="367"/>
    </location>
</feature>
<dbReference type="RefSeq" id="WP_190431696.1">
    <property type="nucleotide sequence ID" value="NZ_JAMPKM010000001.1"/>
</dbReference>
<evidence type="ECO:0000256" key="1">
    <source>
        <dbReference type="ARBA" id="ARBA00004141"/>
    </source>
</evidence>
<proteinExistence type="inferred from homology"/>
<feature type="transmembrane region" description="Helical" evidence="17">
    <location>
        <begin position="282"/>
        <end position="303"/>
    </location>
</feature>
<reference evidence="18 19" key="1">
    <citation type="submission" date="2022-04" db="EMBL/GenBank/DDBJ databases">
        <title>Positive selection, recombination, and allopatry shape intraspecific diversity of widespread and dominant cyanobacteria.</title>
        <authorList>
            <person name="Wei J."/>
            <person name="Shu W."/>
            <person name="Hu C."/>
        </authorList>
    </citation>
    <scope>NUCLEOTIDE SEQUENCE [LARGE SCALE GENOMIC DNA]</scope>
    <source>
        <strain evidence="18 19">GB2-A4</strain>
    </source>
</reference>
<dbReference type="PANTHER" id="PTHR30474:SF2">
    <property type="entry name" value="PEPTIDOGLYCAN GLYCOSYLTRANSFERASE FTSW-RELATED"/>
    <property type="match status" value="1"/>
</dbReference>
<keyword evidence="3" id="KW-0808">Transferase</keyword>
<name>A0ABV0J2P8_9CYAN</name>
<dbReference type="Pfam" id="PF01098">
    <property type="entry name" value="FTSW_RODA_SPOVE"/>
    <property type="match status" value="1"/>
</dbReference>
<feature type="transmembrane region" description="Helical" evidence="17">
    <location>
        <begin position="315"/>
        <end position="336"/>
    </location>
</feature>
<evidence type="ECO:0000256" key="8">
    <source>
        <dbReference type="ARBA" id="ARBA00023136"/>
    </source>
</evidence>
<dbReference type="EC" id="2.4.99.28" evidence="14"/>
<evidence type="ECO:0000256" key="4">
    <source>
        <dbReference type="ARBA" id="ARBA00022692"/>
    </source>
</evidence>
<evidence type="ECO:0000256" key="11">
    <source>
        <dbReference type="ARBA" id="ARBA00038053"/>
    </source>
</evidence>
<keyword evidence="5" id="KW-0133">Cell shape</keyword>
<dbReference type="InterPro" id="IPR018365">
    <property type="entry name" value="Cell_cycle_FtsW-rel_CS"/>
</dbReference>
<comment type="subcellular location">
    <subcellularLocation>
        <location evidence="1">Membrane</location>
        <topology evidence="1">Multi-pass membrane protein</topology>
    </subcellularLocation>
</comment>